<accession>A0ABP7DID9</accession>
<gene>
    <name evidence="1" type="ORF">GCM10022224_082770</name>
</gene>
<evidence type="ECO:0000313" key="2">
    <source>
        <dbReference type="Proteomes" id="UP001500902"/>
    </source>
</evidence>
<dbReference type="EMBL" id="BAAAZP010000183">
    <property type="protein sequence ID" value="GAA3704797.1"/>
    <property type="molecule type" value="Genomic_DNA"/>
</dbReference>
<keyword evidence="2" id="KW-1185">Reference proteome</keyword>
<sequence length="64" mass="6845">MASPLSQPGLLDLEVPPTLSERNVEHSDIEVTITIYTHTSLAEKGKALGKLGDLSVDRPAPTHP</sequence>
<reference evidence="2" key="1">
    <citation type="journal article" date="2019" name="Int. J. Syst. Evol. Microbiol.">
        <title>The Global Catalogue of Microorganisms (GCM) 10K type strain sequencing project: providing services to taxonomists for standard genome sequencing and annotation.</title>
        <authorList>
            <consortium name="The Broad Institute Genomics Platform"/>
            <consortium name="The Broad Institute Genome Sequencing Center for Infectious Disease"/>
            <person name="Wu L."/>
            <person name="Ma J."/>
        </authorList>
    </citation>
    <scope>NUCLEOTIDE SEQUENCE [LARGE SCALE GENOMIC DNA]</scope>
    <source>
        <strain evidence="2">JCM 16904</strain>
    </source>
</reference>
<organism evidence="1 2">
    <name type="scientific">Nonomuraea antimicrobica</name>
    <dbReference type="NCBI Taxonomy" id="561173"/>
    <lineage>
        <taxon>Bacteria</taxon>
        <taxon>Bacillati</taxon>
        <taxon>Actinomycetota</taxon>
        <taxon>Actinomycetes</taxon>
        <taxon>Streptosporangiales</taxon>
        <taxon>Streptosporangiaceae</taxon>
        <taxon>Nonomuraea</taxon>
    </lineage>
</organism>
<name>A0ABP7DID9_9ACTN</name>
<proteinExistence type="predicted"/>
<dbReference type="Proteomes" id="UP001500902">
    <property type="component" value="Unassembled WGS sequence"/>
</dbReference>
<evidence type="ECO:0000313" key="1">
    <source>
        <dbReference type="EMBL" id="GAA3704797.1"/>
    </source>
</evidence>
<protein>
    <submittedName>
        <fullName evidence="1">Uncharacterized protein</fullName>
    </submittedName>
</protein>
<comment type="caution">
    <text evidence="1">The sequence shown here is derived from an EMBL/GenBank/DDBJ whole genome shotgun (WGS) entry which is preliminary data.</text>
</comment>